<dbReference type="AlphaFoldDB" id="A0AAF0U9N0"/>
<dbReference type="Pfam" id="PF02902">
    <property type="entry name" value="Peptidase_C48"/>
    <property type="match status" value="1"/>
</dbReference>
<evidence type="ECO:0000259" key="5">
    <source>
        <dbReference type="PROSITE" id="PS50600"/>
    </source>
</evidence>
<feature type="compositionally biased region" description="Basic and acidic residues" evidence="4">
    <location>
        <begin position="401"/>
        <end position="421"/>
    </location>
</feature>
<dbReference type="GO" id="GO:0008234">
    <property type="term" value="F:cysteine-type peptidase activity"/>
    <property type="evidence" value="ECO:0007669"/>
    <property type="project" value="InterPro"/>
</dbReference>
<evidence type="ECO:0000256" key="3">
    <source>
        <dbReference type="ARBA" id="ARBA00022801"/>
    </source>
</evidence>
<dbReference type="EMBL" id="CP133619">
    <property type="protein sequence ID" value="WMV42128.1"/>
    <property type="molecule type" value="Genomic_DNA"/>
</dbReference>
<organism evidence="6 7">
    <name type="scientific">Solanum verrucosum</name>
    <dbReference type="NCBI Taxonomy" id="315347"/>
    <lineage>
        <taxon>Eukaryota</taxon>
        <taxon>Viridiplantae</taxon>
        <taxon>Streptophyta</taxon>
        <taxon>Embryophyta</taxon>
        <taxon>Tracheophyta</taxon>
        <taxon>Spermatophyta</taxon>
        <taxon>Magnoliopsida</taxon>
        <taxon>eudicotyledons</taxon>
        <taxon>Gunneridae</taxon>
        <taxon>Pentapetalae</taxon>
        <taxon>asterids</taxon>
        <taxon>lamiids</taxon>
        <taxon>Solanales</taxon>
        <taxon>Solanaceae</taxon>
        <taxon>Solanoideae</taxon>
        <taxon>Solaneae</taxon>
        <taxon>Solanum</taxon>
    </lineage>
</organism>
<dbReference type="GO" id="GO:0006508">
    <property type="term" value="P:proteolysis"/>
    <property type="evidence" value="ECO:0007669"/>
    <property type="project" value="UniProtKB-KW"/>
</dbReference>
<proteinExistence type="inferred from homology"/>
<dbReference type="InterPro" id="IPR003653">
    <property type="entry name" value="Peptidase_C48_C"/>
</dbReference>
<dbReference type="Gene3D" id="3.40.395.10">
    <property type="entry name" value="Adenoviral Proteinase, Chain A"/>
    <property type="match status" value="1"/>
</dbReference>
<evidence type="ECO:0000256" key="4">
    <source>
        <dbReference type="SAM" id="MobiDB-lite"/>
    </source>
</evidence>
<evidence type="ECO:0000256" key="2">
    <source>
        <dbReference type="ARBA" id="ARBA00022670"/>
    </source>
</evidence>
<name>A0AAF0U9N0_SOLVR</name>
<keyword evidence="2" id="KW-0645">Protease</keyword>
<evidence type="ECO:0000313" key="7">
    <source>
        <dbReference type="Proteomes" id="UP001234989"/>
    </source>
</evidence>
<dbReference type="PROSITE" id="PS50600">
    <property type="entry name" value="ULP_PROTEASE"/>
    <property type="match status" value="1"/>
</dbReference>
<protein>
    <recommendedName>
        <fullName evidence="5">Ubiquitin-like protease family profile domain-containing protein</fullName>
    </recommendedName>
</protein>
<keyword evidence="3" id="KW-0378">Hydrolase</keyword>
<dbReference type="SUPFAM" id="SSF54001">
    <property type="entry name" value="Cysteine proteinases"/>
    <property type="match status" value="1"/>
</dbReference>
<sequence>MIRTLIFRILHPKINKGKEKVDTCSSPPKKKSRQTVTPIQKKTPPMIISKHPYLRKSPRHANVLKRPKSPLPKRKAKQRANVTSYTGIKQNVEIKSSVAFEIPSTNKSPDFSISRDAFEQFKISKVVRVAIPSFNSEVSIHQSHLQSPAGHSGFNPLGQQFNTPEPQMIHDDQSNLNLERSMVLHHLLTVDEHTQLPIPRERRPGPFNTSPYVTSFRSESGQYGGSIIEYINGYRMHVAAPWHTVDNILIHVNVKEIFHWIFIIVSLNDRCIQIYDSLSGGALHDSKVENEIKKYAQLIPMYLSKSGFYEKKDIDMSSHPKHKSHSEFDSFEMIYVKDIPQQTEGSLDCGLYVVAYADHISNRNGVLNSFDSEFTRIRYAALLWNYGMQKIQVDATSDSEAPERSIRINRDCDSSEKITIN</sequence>
<gene>
    <name evidence="6" type="ORF">MTR67_035513</name>
</gene>
<feature type="domain" description="Ubiquitin-like protease family profile" evidence="5">
    <location>
        <begin position="138"/>
        <end position="360"/>
    </location>
</feature>
<dbReference type="PANTHER" id="PTHR31470:SF40">
    <property type="entry name" value="UBIQUITIN-LIKE PROTEASE FAMILY PROFILE DOMAIN-CONTAINING PROTEIN"/>
    <property type="match status" value="1"/>
</dbReference>
<evidence type="ECO:0000256" key="1">
    <source>
        <dbReference type="ARBA" id="ARBA00005234"/>
    </source>
</evidence>
<comment type="similarity">
    <text evidence="1">Belongs to the peptidase C48 family.</text>
</comment>
<dbReference type="InterPro" id="IPR038765">
    <property type="entry name" value="Papain-like_cys_pep_sf"/>
</dbReference>
<feature type="region of interest" description="Disordered" evidence="4">
    <location>
        <begin position="398"/>
        <end position="421"/>
    </location>
</feature>
<keyword evidence="7" id="KW-1185">Reference proteome</keyword>
<accession>A0AAF0U9N0</accession>
<reference evidence="6" key="1">
    <citation type="submission" date="2023-08" db="EMBL/GenBank/DDBJ databases">
        <title>A de novo genome assembly of Solanum verrucosum Schlechtendal, a Mexican diploid species geographically isolated from the other diploid A-genome species in potato relatives.</title>
        <authorList>
            <person name="Hosaka K."/>
        </authorList>
    </citation>
    <scope>NUCLEOTIDE SEQUENCE</scope>
    <source>
        <tissue evidence="6">Young leaves</tissue>
    </source>
</reference>
<feature type="region of interest" description="Disordered" evidence="4">
    <location>
        <begin position="145"/>
        <end position="170"/>
    </location>
</feature>
<dbReference type="Proteomes" id="UP001234989">
    <property type="component" value="Chromosome 8"/>
</dbReference>
<evidence type="ECO:0000313" key="6">
    <source>
        <dbReference type="EMBL" id="WMV42128.1"/>
    </source>
</evidence>
<dbReference type="PANTHER" id="PTHR31470">
    <property type="entry name" value="CYSTEINE PROTEINASES SUPERFAMILY PROTEIN-RELATED-RELATED"/>
    <property type="match status" value="1"/>
</dbReference>
<feature type="region of interest" description="Disordered" evidence="4">
    <location>
        <begin position="18"/>
        <end position="39"/>
    </location>
</feature>